<dbReference type="InterPro" id="IPR011527">
    <property type="entry name" value="ABC1_TM_dom"/>
</dbReference>
<feature type="transmembrane region" description="Helical" evidence="7">
    <location>
        <begin position="241"/>
        <end position="263"/>
    </location>
</feature>
<accession>U4TWZ1</accession>
<name>U4TWZ1_9LACO</name>
<keyword evidence="5 7" id="KW-1133">Transmembrane helix</keyword>
<evidence type="ECO:0000256" key="4">
    <source>
        <dbReference type="ARBA" id="ARBA00022840"/>
    </source>
</evidence>
<evidence type="ECO:0008006" key="12">
    <source>
        <dbReference type="Google" id="ProtNLM"/>
    </source>
</evidence>
<feature type="transmembrane region" description="Helical" evidence="7">
    <location>
        <begin position="269"/>
        <end position="293"/>
    </location>
</feature>
<dbReference type="Gene3D" id="1.20.1560.10">
    <property type="entry name" value="ABC transporter type 1, transmembrane domain"/>
    <property type="match status" value="1"/>
</dbReference>
<dbReference type="GO" id="GO:0005524">
    <property type="term" value="F:ATP binding"/>
    <property type="evidence" value="ECO:0007669"/>
    <property type="project" value="UniProtKB-KW"/>
</dbReference>
<dbReference type="SUPFAM" id="SSF52540">
    <property type="entry name" value="P-loop containing nucleoside triphosphate hydrolases"/>
    <property type="match status" value="1"/>
</dbReference>
<dbReference type="Proteomes" id="UP000030647">
    <property type="component" value="Unassembled WGS sequence"/>
</dbReference>
<dbReference type="InterPro" id="IPR039421">
    <property type="entry name" value="Type_1_exporter"/>
</dbReference>
<keyword evidence="4" id="KW-0067">ATP-binding</keyword>
<dbReference type="CDD" id="cd03228">
    <property type="entry name" value="ABCC_MRP_Like"/>
    <property type="match status" value="1"/>
</dbReference>
<evidence type="ECO:0000313" key="11">
    <source>
        <dbReference type="Proteomes" id="UP000030647"/>
    </source>
</evidence>
<dbReference type="RefSeq" id="WP_022528810.1">
    <property type="nucleotide sequence ID" value="NZ_KI271584.1"/>
</dbReference>
<dbReference type="PROSITE" id="PS50929">
    <property type="entry name" value="ABC_TM1F"/>
    <property type="match status" value="1"/>
</dbReference>
<dbReference type="SMART" id="SM00382">
    <property type="entry name" value="AAA"/>
    <property type="match status" value="1"/>
</dbReference>
<evidence type="ECO:0000259" key="9">
    <source>
        <dbReference type="PROSITE" id="PS50929"/>
    </source>
</evidence>
<evidence type="ECO:0000259" key="8">
    <source>
        <dbReference type="PROSITE" id="PS50893"/>
    </source>
</evidence>
<feature type="transmembrane region" description="Helical" evidence="7">
    <location>
        <begin position="155"/>
        <end position="173"/>
    </location>
</feature>
<keyword evidence="6 7" id="KW-0472">Membrane</keyword>
<evidence type="ECO:0000256" key="2">
    <source>
        <dbReference type="ARBA" id="ARBA00022692"/>
    </source>
</evidence>
<evidence type="ECO:0000256" key="1">
    <source>
        <dbReference type="ARBA" id="ARBA00004651"/>
    </source>
</evidence>
<dbReference type="SUPFAM" id="SSF90123">
    <property type="entry name" value="ABC transporter transmembrane region"/>
    <property type="match status" value="1"/>
</dbReference>
<dbReference type="OrthoDB" id="9804819at2"/>
<feature type="transmembrane region" description="Helical" evidence="7">
    <location>
        <begin position="131"/>
        <end position="149"/>
    </location>
</feature>
<evidence type="ECO:0000256" key="5">
    <source>
        <dbReference type="ARBA" id="ARBA00022989"/>
    </source>
</evidence>
<comment type="subcellular location">
    <subcellularLocation>
        <location evidence="1">Cell membrane</location>
        <topology evidence="1">Multi-pass membrane protein</topology>
    </subcellularLocation>
</comment>
<dbReference type="Pfam" id="PF00664">
    <property type="entry name" value="ABC_membrane"/>
    <property type="match status" value="1"/>
</dbReference>
<reference evidence="11" key="1">
    <citation type="journal article" date="2013" name="Genome Announc.">
        <title>Whole-Genome Sequencing of Lactobacillus shenzhenensis Strain LY-73T.</title>
        <authorList>
            <person name="Lin Z."/>
            <person name="Liu Z."/>
            <person name="Yang R."/>
            <person name="Zou Y."/>
            <person name="Wan D."/>
            <person name="Chen J."/>
            <person name="Guo M."/>
            <person name="Zhao J."/>
            <person name="Fang C."/>
            <person name="Yang R."/>
            <person name="Liu F."/>
        </authorList>
    </citation>
    <scope>NUCLEOTIDE SEQUENCE [LARGE SCALE GENOMIC DNA]</scope>
    <source>
        <strain evidence="11">LY-73</strain>
    </source>
</reference>
<dbReference type="GO" id="GO:0015421">
    <property type="term" value="F:ABC-type oligopeptide transporter activity"/>
    <property type="evidence" value="ECO:0007669"/>
    <property type="project" value="TreeGrafter"/>
</dbReference>
<dbReference type="PROSITE" id="PS00211">
    <property type="entry name" value="ABC_TRANSPORTER_1"/>
    <property type="match status" value="1"/>
</dbReference>
<keyword evidence="2 7" id="KW-0812">Transmembrane</keyword>
<dbReference type="InterPro" id="IPR003439">
    <property type="entry name" value="ABC_transporter-like_ATP-bd"/>
</dbReference>
<dbReference type="InterPro" id="IPR017871">
    <property type="entry name" value="ABC_transporter-like_CS"/>
</dbReference>
<dbReference type="InterPro" id="IPR027417">
    <property type="entry name" value="P-loop_NTPase"/>
</dbReference>
<dbReference type="PROSITE" id="PS50893">
    <property type="entry name" value="ABC_TRANSPORTER_2"/>
    <property type="match status" value="1"/>
</dbReference>
<dbReference type="InterPro" id="IPR003593">
    <property type="entry name" value="AAA+_ATPase"/>
</dbReference>
<sequence>MSKDLRHYLWQFKGQNLLLAVILFVQALMVTFNGIANANALTALVAARFTTFGGWVGAMTVSFGIFCLGMYLQTYQYSRCQQLMDTAIRRDVAQRLSQTSYQTYHSQSPAVYASWLTNDVTTINQMGFSNVMDVVTQVFTVSMAVIALAGYHYSLVLVTIVLAVVMYLVPRLFNKPIQTRALAMTHANERLMNRLSDILSGFDVLNLLNLRRLLVTRTTAASQDTAHYINRWQHMNGISNGVINGVSVVCQNLVLLLTGFLVWRHLVPIGTVSASINFAGTVFAGLTGIMMSLTDMQAVIPIFTKFKAVPLPPLTGRQAVTQFQRAMQMQSVSFSYTPAEGLILQDFTLTLEKGKKYALIGPSGSGKSTVLNLLVGNLTDYTGTITWDGMDYRHITPASLVGQVTYLDQTPFMFNDTLENNITMGEPYPADAVTAVLQRTGLTDLVASLPAGLTTMVEKDGHNLSGGQKQRVVLARGLLQGRAIVFMDESTAALDAASAQAIEQMIVTDPALTVVMVTHHLRAEIAARMDQIIESKTFRKAANK</sequence>
<keyword evidence="11" id="KW-1185">Reference proteome</keyword>
<dbReference type="STRING" id="1231336.L248_1943"/>
<dbReference type="Pfam" id="PF00005">
    <property type="entry name" value="ABC_tran"/>
    <property type="match status" value="1"/>
</dbReference>
<dbReference type="GO" id="GO:0016887">
    <property type="term" value="F:ATP hydrolysis activity"/>
    <property type="evidence" value="ECO:0007669"/>
    <property type="project" value="InterPro"/>
</dbReference>
<keyword evidence="3" id="KW-0547">Nucleotide-binding</keyword>
<feature type="domain" description="ABC transmembrane type-1" evidence="9">
    <location>
        <begin position="17"/>
        <end position="298"/>
    </location>
</feature>
<dbReference type="EMBL" id="KI271584">
    <property type="protein sequence ID" value="ERL65867.1"/>
    <property type="molecule type" value="Genomic_DNA"/>
</dbReference>
<dbReference type="InterPro" id="IPR036640">
    <property type="entry name" value="ABC1_TM_sf"/>
</dbReference>
<organism evidence="10 11">
    <name type="scientific">Schleiferilactobacillus shenzhenensis LY-73</name>
    <dbReference type="NCBI Taxonomy" id="1231336"/>
    <lineage>
        <taxon>Bacteria</taxon>
        <taxon>Bacillati</taxon>
        <taxon>Bacillota</taxon>
        <taxon>Bacilli</taxon>
        <taxon>Lactobacillales</taxon>
        <taxon>Lactobacillaceae</taxon>
        <taxon>Schleiferilactobacillus</taxon>
    </lineage>
</organism>
<feature type="transmembrane region" description="Helical" evidence="7">
    <location>
        <begin position="50"/>
        <end position="72"/>
    </location>
</feature>
<evidence type="ECO:0000313" key="10">
    <source>
        <dbReference type="EMBL" id="ERL65867.1"/>
    </source>
</evidence>
<dbReference type="PANTHER" id="PTHR43394">
    <property type="entry name" value="ATP-DEPENDENT PERMEASE MDL1, MITOCHONDRIAL"/>
    <property type="match status" value="1"/>
</dbReference>
<evidence type="ECO:0000256" key="6">
    <source>
        <dbReference type="ARBA" id="ARBA00023136"/>
    </source>
</evidence>
<protein>
    <recommendedName>
        <fullName evidence="12">ABC transporter ATP-binding protein</fullName>
    </recommendedName>
</protein>
<proteinExistence type="predicted"/>
<dbReference type="HOGENOM" id="CLU_000604_84_3_9"/>
<dbReference type="PANTHER" id="PTHR43394:SF1">
    <property type="entry name" value="ATP-BINDING CASSETTE SUB-FAMILY B MEMBER 10, MITOCHONDRIAL"/>
    <property type="match status" value="1"/>
</dbReference>
<dbReference type="AlphaFoldDB" id="U4TWZ1"/>
<gene>
    <name evidence="10" type="ORF">L248_1943</name>
</gene>
<dbReference type="Gene3D" id="3.40.50.300">
    <property type="entry name" value="P-loop containing nucleotide triphosphate hydrolases"/>
    <property type="match status" value="1"/>
</dbReference>
<evidence type="ECO:0000256" key="3">
    <source>
        <dbReference type="ARBA" id="ARBA00022741"/>
    </source>
</evidence>
<dbReference type="GO" id="GO:0005886">
    <property type="term" value="C:plasma membrane"/>
    <property type="evidence" value="ECO:0007669"/>
    <property type="project" value="UniProtKB-SubCell"/>
</dbReference>
<feature type="domain" description="ABC transporter" evidence="8">
    <location>
        <begin position="327"/>
        <end position="544"/>
    </location>
</feature>
<evidence type="ECO:0000256" key="7">
    <source>
        <dbReference type="SAM" id="Phobius"/>
    </source>
</evidence>
<dbReference type="eggNOG" id="COG1132">
    <property type="taxonomic scope" value="Bacteria"/>
</dbReference>